<evidence type="ECO:0000313" key="3">
    <source>
        <dbReference type="Proteomes" id="UP000182227"/>
    </source>
</evidence>
<dbReference type="EMBL" id="CTEF01000007">
    <property type="protein sequence ID" value="CQD24831.1"/>
    <property type="molecule type" value="Genomic_DNA"/>
</dbReference>
<dbReference type="GeneID" id="44295518"/>
<dbReference type="SUPFAM" id="SSF55874">
    <property type="entry name" value="ATPase domain of HSP90 chaperone/DNA topoisomerase II/histidine kinase"/>
    <property type="match status" value="1"/>
</dbReference>
<evidence type="ECO:0000313" key="4">
    <source>
        <dbReference type="Proteomes" id="UP000193811"/>
    </source>
</evidence>
<organism evidence="1 3">
    <name type="scientific">Mycolicibacterium conceptionense</name>
    <dbReference type="NCBI Taxonomy" id="451644"/>
    <lineage>
        <taxon>Bacteria</taxon>
        <taxon>Bacillati</taxon>
        <taxon>Actinomycetota</taxon>
        <taxon>Actinomycetes</taxon>
        <taxon>Mycobacteriales</taxon>
        <taxon>Mycobacteriaceae</taxon>
        <taxon>Mycolicibacterium</taxon>
    </lineage>
</organism>
<dbReference type="Proteomes" id="UP000182227">
    <property type="component" value="Unassembled WGS sequence"/>
</dbReference>
<dbReference type="EMBL" id="LQOP01000008">
    <property type="protein sequence ID" value="ORV29413.1"/>
    <property type="molecule type" value="Genomic_DNA"/>
</dbReference>
<dbReference type="Gene3D" id="3.30.565.10">
    <property type="entry name" value="Histidine kinase-like ATPase, C-terminal domain"/>
    <property type="match status" value="1"/>
</dbReference>
<accession>A0A0U1DZZ5</accession>
<proteinExistence type="predicted"/>
<dbReference type="InterPro" id="IPR036890">
    <property type="entry name" value="HATPase_C_sf"/>
</dbReference>
<name>A0A0U1DZZ5_9MYCO</name>
<reference evidence="2 4" key="2">
    <citation type="submission" date="2016-01" db="EMBL/GenBank/DDBJ databases">
        <title>The new phylogeny of the genus Mycobacterium.</title>
        <authorList>
            <person name="Tarcisio F."/>
            <person name="Conor M."/>
            <person name="Antonella G."/>
            <person name="Elisabetta G."/>
            <person name="Giulia F.S."/>
            <person name="Sara T."/>
            <person name="Anna F."/>
            <person name="Clotilde B."/>
            <person name="Roberto B."/>
            <person name="Veronica D.S."/>
            <person name="Fabio R."/>
            <person name="Monica P."/>
            <person name="Olivier J."/>
            <person name="Enrico T."/>
            <person name="Nicola S."/>
        </authorList>
    </citation>
    <scope>NUCLEOTIDE SEQUENCE [LARGE SCALE GENOMIC DNA]</scope>
    <source>
        <strain evidence="2 4">CCUG 50187</strain>
    </source>
</reference>
<reference evidence="1 3" key="1">
    <citation type="submission" date="2015-03" db="EMBL/GenBank/DDBJ databases">
        <authorList>
            <person name="Murphy D."/>
        </authorList>
    </citation>
    <scope>NUCLEOTIDE SEQUENCE [LARGE SCALE GENOMIC DNA]</scope>
    <source>
        <strain evidence="1 3">D16</strain>
    </source>
</reference>
<dbReference type="AlphaFoldDB" id="A0A0U1DZZ5"/>
<keyword evidence="4" id="KW-1185">Reference proteome</keyword>
<gene>
    <name evidence="1" type="primary">htpG</name>
    <name evidence="2" type="ORF">AWB98_08685</name>
    <name evidence="1" type="ORF">BN970_06655</name>
</gene>
<protein>
    <submittedName>
        <fullName evidence="1">Chaperone protein HtpG</fullName>
    </submittedName>
</protein>
<sequence length="76" mass="8034">MSELQQQNFRVNLGGVITLLSKNLYSSPGVYVRELIQNAIDAITARDALGGAPAPRIITISPYGVTSPDSVPTSSC</sequence>
<dbReference type="RefSeq" id="WP_085140476.1">
    <property type="nucleotide sequence ID" value="NZ_JACKVA010000008.1"/>
</dbReference>
<evidence type="ECO:0000313" key="2">
    <source>
        <dbReference type="EMBL" id="ORV29413.1"/>
    </source>
</evidence>
<evidence type="ECO:0000313" key="1">
    <source>
        <dbReference type="EMBL" id="CQD24831.1"/>
    </source>
</evidence>
<dbReference type="Proteomes" id="UP000193811">
    <property type="component" value="Unassembled WGS sequence"/>
</dbReference>